<sequence length="148" mass="15005">MSTDDLTAMHAEVRAEITRTDTKAGLLIAFVGAVLAGAGSIAHDVPMTLPAYIAGGIGAALLAAAAVLLLHVVRPRLGGRHGWPLWATLTPQQLLASEPRDIATDVIGLSRLAAVKFTGLRQAIDLILTAGAAFVVAAVLALALGGAA</sequence>
<dbReference type="AlphaFoldDB" id="A0A160P2K8"/>
<dbReference type="GO" id="GO:0051607">
    <property type="term" value="P:defense response to virus"/>
    <property type="evidence" value="ECO:0007669"/>
    <property type="project" value="UniProtKB-KW"/>
</dbReference>
<keyword evidence="4" id="KW-0547">Nucleotide-binding</keyword>
<evidence type="ECO:0000256" key="8">
    <source>
        <dbReference type="SAM" id="Phobius"/>
    </source>
</evidence>
<keyword evidence="5 8" id="KW-1133">Transmembrane helix</keyword>
<keyword evidence="2" id="KW-1003">Cell membrane</keyword>
<evidence type="ECO:0000256" key="7">
    <source>
        <dbReference type="ARBA" id="ARBA00023136"/>
    </source>
</evidence>
<protein>
    <submittedName>
        <fullName evidence="10">Mobile element transfer protein</fullName>
    </submittedName>
</protein>
<dbReference type="InterPro" id="IPR043760">
    <property type="entry name" value="PycTM_dom"/>
</dbReference>
<evidence type="ECO:0000313" key="10">
    <source>
        <dbReference type="EMBL" id="BAU84693.1"/>
    </source>
</evidence>
<feature type="domain" description="Pycsar effector protein" evidence="9">
    <location>
        <begin position="6"/>
        <end position="141"/>
    </location>
</feature>
<evidence type="ECO:0000256" key="6">
    <source>
        <dbReference type="ARBA" id="ARBA00023118"/>
    </source>
</evidence>
<reference evidence="10 11" key="1">
    <citation type="journal article" date="2016" name="Genome Announc.">
        <title>Complete Genome Sequence of Thiostrepton-Producing Streptomyces laurentii ATCC 31255.</title>
        <authorList>
            <person name="Doi K."/>
            <person name="Fujino Y."/>
            <person name="Nagayoshi Y."/>
            <person name="Ohshima T."/>
            <person name="Ogata S."/>
        </authorList>
    </citation>
    <scope>NUCLEOTIDE SEQUENCE [LARGE SCALE GENOMIC DNA]</scope>
    <source>
        <strain evidence="10 11">ATCC 31255</strain>
    </source>
</reference>
<evidence type="ECO:0000256" key="4">
    <source>
        <dbReference type="ARBA" id="ARBA00022741"/>
    </source>
</evidence>
<keyword evidence="7 8" id="KW-0472">Membrane</keyword>
<proteinExistence type="predicted"/>
<evidence type="ECO:0000256" key="1">
    <source>
        <dbReference type="ARBA" id="ARBA00004236"/>
    </source>
</evidence>
<dbReference type="GO" id="GO:0005886">
    <property type="term" value="C:plasma membrane"/>
    <property type="evidence" value="ECO:0007669"/>
    <property type="project" value="UniProtKB-SubCell"/>
</dbReference>
<feature type="transmembrane region" description="Helical" evidence="8">
    <location>
        <begin position="126"/>
        <end position="147"/>
    </location>
</feature>
<evidence type="ECO:0000313" key="11">
    <source>
        <dbReference type="Proteomes" id="UP000217676"/>
    </source>
</evidence>
<dbReference type="Proteomes" id="UP000217676">
    <property type="component" value="Chromosome"/>
</dbReference>
<gene>
    <name evidence="10" type="ORF">SLA_3789</name>
</gene>
<feature type="transmembrane region" description="Helical" evidence="8">
    <location>
        <begin position="49"/>
        <end position="73"/>
    </location>
</feature>
<dbReference type="KEGG" id="slau:SLA_3789"/>
<dbReference type="EMBL" id="AP017424">
    <property type="protein sequence ID" value="BAU84693.1"/>
    <property type="molecule type" value="Genomic_DNA"/>
</dbReference>
<keyword evidence="3 8" id="KW-0812">Transmembrane</keyword>
<feature type="transmembrane region" description="Helical" evidence="8">
    <location>
        <begin position="24"/>
        <end position="43"/>
    </location>
</feature>
<accession>A0A160P2K8</accession>
<organism evidence="10 11">
    <name type="scientific">Streptomyces laurentii</name>
    <dbReference type="NCBI Taxonomy" id="39478"/>
    <lineage>
        <taxon>Bacteria</taxon>
        <taxon>Bacillati</taxon>
        <taxon>Actinomycetota</taxon>
        <taxon>Actinomycetes</taxon>
        <taxon>Kitasatosporales</taxon>
        <taxon>Streptomycetaceae</taxon>
        <taxon>Streptomyces</taxon>
    </lineage>
</organism>
<keyword evidence="6" id="KW-0051">Antiviral defense</keyword>
<evidence type="ECO:0000259" key="9">
    <source>
        <dbReference type="Pfam" id="PF18967"/>
    </source>
</evidence>
<evidence type="ECO:0000256" key="5">
    <source>
        <dbReference type="ARBA" id="ARBA00022989"/>
    </source>
</evidence>
<name>A0A160P2K8_STRLU</name>
<evidence type="ECO:0000256" key="2">
    <source>
        <dbReference type="ARBA" id="ARBA00022475"/>
    </source>
</evidence>
<dbReference type="Pfam" id="PF18967">
    <property type="entry name" value="PycTM"/>
    <property type="match status" value="1"/>
</dbReference>
<evidence type="ECO:0000256" key="3">
    <source>
        <dbReference type="ARBA" id="ARBA00022692"/>
    </source>
</evidence>
<comment type="subcellular location">
    <subcellularLocation>
        <location evidence="1">Cell membrane</location>
    </subcellularLocation>
</comment>
<keyword evidence="11" id="KW-1185">Reference proteome</keyword>
<dbReference type="GO" id="GO:0000166">
    <property type="term" value="F:nucleotide binding"/>
    <property type="evidence" value="ECO:0007669"/>
    <property type="project" value="UniProtKB-KW"/>
</dbReference>